<reference evidence="5" key="1">
    <citation type="submission" date="2022-06" db="EMBL/GenBank/DDBJ databases">
        <authorList>
            <person name="Berger JAMES D."/>
            <person name="Berger JAMES D."/>
        </authorList>
    </citation>
    <scope>NUCLEOTIDE SEQUENCE [LARGE SCALE GENOMIC DNA]</scope>
</reference>
<dbReference type="PANTHER" id="PTHR10367">
    <property type="entry name" value="MRNA-CAPPING ENZYME"/>
    <property type="match status" value="1"/>
</dbReference>
<dbReference type="PROSITE" id="PS50054">
    <property type="entry name" value="TYR_PHOSPHATASE_DUAL"/>
    <property type="match status" value="1"/>
</dbReference>
<keyword evidence="1" id="KW-0378">Hydrolase</keyword>
<proteinExistence type="predicted"/>
<dbReference type="Pfam" id="PF00782">
    <property type="entry name" value="DSPc"/>
    <property type="match status" value="1"/>
</dbReference>
<sequence>MTLTKVPDQMPRYPPDRWFDYTALGVPVKGTRLLPIKLPIPSEKSYNIPPHLRFTLSDLIDCVQSCNQKLTCVIDLTYTKYYSTKFLHDNNISYHKIYVEGHAVPNSKTVEQQVFSSSESMFYRFIDLVNKEREQSPDGIIAVHCTHGVNRTGYLICRYLIDFMNMNPKDALREFEYARGHPVERKNYIEDLLNSVCKLKVSNVEKNRSA</sequence>
<keyword evidence="2" id="KW-0904">Protein phosphatase</keyword>
<dbReference type="InterPro" id="IPR016130">
    <property type="entry name" value="Tyr_Pase_AS"/>
</dbReference>
<feature type="domain" description="Tyrosine specific protein phosphatases" evidence="4">
    <location>
        <begin position="120"/>
        <end position="190"/>
    </location>
</feature>
<reference evidence="6" key="2">
    <citation type="submission" date="2023-11" db="UniProtKB">
        <authorList>
            <consortium name="WormBaseParasite"/>
        </authorList>
    </citation>
    <scope>IDENTIFICATION</scope>
</reference>
<evidence type="ECO:0000259" key="4">
    <source>
        <dbReference type="PROSITE" id="PS50056"/>
    </source>
</evidence>
<dbReference type="InterPro" id="IPR000340">
    <property type="entry name" value="Dual-sp_phosphatase_cat-dom"/>
</dbReference>
<accession>A0AA85EYK0</accession>
<dbReference type="InterPro" id="IPR029021">
    <property type="entry name" value="Prot-tyrosine_phosphatase-like"/>
</dbReference>
<dbReference type="Gene3D" id="3.90.190.10">
    <property type="entry name" value="Protein tyrosine phosphatase superfamily"/>
    <property type="match status" value="1"/>
</dbReference>
<evidence type="ECO:0000256" key="1">
    <source>
        <dbReference type="ARBA" id="ARBA00022801"/>
    </source>
</evidence>
<dbReference type="SUPFAM" id="SSF52799">
    <property type="entry name" value="(Phosphotyrosine protein) phosphatases II"/>
    <property type="match status" value="1"/>
</dbReference>
<name>A0AA85EYK0_9TREM</name>
<dbReference type="InterPro" id="IPR000387">
    <property type="entry name" value="Tyr_Pase_dom"/>
</dbReference>
<dbReference type="InterPro" id="IPR020422">
    <property type="entry name" value="TYR_PHOSPHATASE_DUAL_dom"/>
</dbReference>
<dbReference type="WBParaSite" id="SRDH1_29820.1">
    <property type="protein sequence ID" value="SRDH1_29820.1"/>
    <property type="gene ID" value="SRDH1_29820"/>
</dbReference>
<dbReference type="AlphaFoldDB" id="A0AA85EYK0"/>
<dbReference type="PROSITE" id="PS50056">
    <property type="entry name" value="TYR_PHOSPHATASE_2"/>
    <property type="match status" value="1"/>
</dbReference>
<dbReference type="GO" id="GO:0004651">
    <property type="term" value="F:polynucleotide 5'-phosphatase activity"/>
    <property type="evidence" value="ECO:0007669"/>
    <property type="project" value="TreeGrafter"/>
</dbReference>
<feature type="domain" description="Tyrosine-protein phosphatase" evidence="3">
    <location>
        <begin position="43"/>
        <end position="201"/>
    </location>
</feature>
<evidence type="ECO:0000313" key="5">
    <source>
        <dbReference type="Proteomes" id="UP000050792"/>
    </source>
</evidence>
<evidence type="ECO:0000313" key="6">
    <source>
        <dbReference type="WBParaSite" id="SRDH1_29820.1"/>
    </source>
</evidence>
<dbReference type="Proteomes" id="UP000050792">
    <property type="component" value="Unassembled WGS sequence"/>
</dbReference>
<organism evidence="5 6">
    <name type="scientific">Schistosoma rodhaini</name>
    <dbReference type="NCBI Taxonomy" id="6188"/>
    <lineage>
        <taxon>Eukaryota</taxon>
        <taxon>Metazoa</taxon>
        <taxon>Spiralia</taxon>
        <taxon>Lophotrochozoa</taxon>
        <taxon>Platyhelminthes</taxon>
        <taxon>Trematoda</taxon>
        <taxon>Digenea</taxon>
        <taxon>Strigeidida</taxon>
        <taxon>Schistosomatoidea</taxon>
        <taxon>Schistosomatidae</taxon>
        <taxon>Schistosoma</taxon>
    </lineage>
</organism>
<evidence type="ECO:0008006" key="7">
    <source>
        <dbReference type="Google" id="ProtNLM"/>
    </source>
</evidence>
<evidence type="ECO:0000256" key="2">
    <source>
        <dbReference type="ARBA" id="ARBA00022912"/>
    </source>
</evidence>
<dbReference type="PROSITE" id="PS00383">
    <property type="entry name" value="TYR_PHOSPHATASE_1"/>
    <property type="match status" value="1"/>
</dbReference>
<dbReference type="PANTHER" id="PTHR10367:SF9">
    <property type="entry name" value="DUAL-SPECIFICITY PHOSPHATASE 11 (RNA_RNP COMPLEX 1-INTERACTING)"/>
    <property type="match status" value="1"/>
</dbReference>
<keyword evidence="5" id="KW-1185">Reference proteome</keyword>
<protein>
    <recommendedName>
        <fullName evidence="7">Tyrosine specific protein phosphatases domain-containing protein</fullName>
    </recommendedName>
</protein>
<evidence type="ECO:0000259" key="3">
    <source>
        <dbReference type="PROSITE" id="PS50054"/>
    </source>
</evidence>
<dbReference type="GO" id="GO:0004721">
    <property type="term" value="F:phosphoprotein phosphatase activity"/>
    <property type="evidence" value="ECO:0007669"/>
    <property type="project" value="UniProtKB-KW"/>
</dbReference>
<dbReference type="SMART" id="SM00195">
    <property type="entry name" value="DSPc"/>
    <property type="match status" value="1"/>
</dbReference>
<dbReference type="InterPro" id="IPR051029">
    <property type="entry name" value="mRNA_Capping_Enz/RNA_Phosphat"/>
</dbReference>